<dbReference type="PANTHER" id="PTHR33121:SF15">
    <property type="entry name" value="BLUE LIGHT- AND TEMPERATURE-REGULATED ANTIREPRESSOR BLUF"/>
    <property type="match status" value="1"/>
</dbReference>
<dbReference type="InterPro" id="IPR035919">
    <property type="entry name" value="EAL_sf"/>
</dbReference>
<sequence length="360" mass="39878">MGCPDCERIDLLPAASGTLYLAPVLAHTRAALRQRMVDEQLPCAEPSSGILALPVKGAGGLGEMLVRLEQALSSSEQAGCRATFVPEGEDFGLAHLQDTHLLSTLIARHNARDLSAILANDTLDFHFQPIVHAANPTEVFAYEALVRASTPGGDIIPPLDLFKTARNAELLFHLDRSARINAIRRASERGVRSHLFINFNPTAIYDPAFCLETTVREIMSRVPGQPGPAGFVFEVIESDQVNDMEHLSRIVERYRRAGFQVALDDLGAGYASLNMLSQLRPDFVKIDRELVSGIDQDIYQQKILEKIIELAKDLDIRVVAEGVETVDEWRWLKERVDLCQGYLFARPAAEPPLPRHPEQA</sequence>
<dbReference type="PROSITE" id="PS50883">
    <property type="entry name" value="EAL"/>
    <property type="match status" value="1"/>
</dbReference>
<dbReference type="PATRIC" id="fig|106634.4.peg.227"/>
<dbReference type="SMART" id="SM00052">
    <property type="entry name" value="EAL"/>
    <property type="match status" value="1"/>
</dbReference>
<dbReference type="PANTHER" id="PTHR33121">
    <property type="entry name" value="CYCLIC DI-GMP PHOSPHODIESTERASE PDEF"/>
    <property type="match status" value="1"/>
</dbReference>
<protein>
    <submittedName>
        <fullName evidence="2">Diguanylate phosphodiesterase</fullName>
    </submittedName>
</protein>
<dbReference type="AlphaFoldDB" id="A0A0G3FYH4"/>
<dbReference type="Pfam" id="PF00563">
    <property type="entry name" value="EAL"/>
    <property type="match status" value="1"/>
</dbReference>
<dbReference type="GO" id="GO:0071111">
    <property type="term" value="F:cyclic-guanylate-specific phosphodiesterase activity"/>
    <property type="evidence" value="ECO:0007669"/>
    <property type="project" value="InterPro"/>
</dbReference>
<dbReference type="InterPro" id="IPR001633">
    <property type="entry name" value="EAL_dom"/>
</dbReference>
<keyword evidence="3" id="KW-1185">Reference proteome</keyword>
<dbReference type="KEGG" id="tvr:TVD_01105"/>
<dbReference type="CDD" id="cd01948">
    <property type="entry name" value="EAL"/>
    <property type="match status" value="1"/>
</dbReference>
<evidence type="ECO:0000313" key="3">
    <source>
        <dbReference type="Proteomes" id="UP000064201"/>
    </source>
</evidence>
<dbReference type="RefSeq" id="WP_047250586.1">
    <property type="nucleotide sequence ID" value="NZ_CP011367.1"/>
</dbReference>
<accession>A0A0G3FYH4</accession>
<proteinExistence type="predicted"/>
<feature type="domain" description="EAL" evidence="1">
    <location>
        <begin position="107"/>
        <end position="360"/>
    </location>
</feature>
<evidence type="ECO:0000313" key="2">
    <source>
        <dbReference type="EMBL" id="AKJ94050.1"/>
    </source>
</evidence>
<dbReference type="SUPFAM" id="SSF141868">
    <property type="entry name" value="EAL domain-like"/>
    <property type="match status" value="1"/>
</dbReference>
<name>A0A0G3FYH4_9GAMM</name>
<reference evidence="2 3" key="1">
    <citation type="submission" date="2015-04" db="EMBL/GenBank/DDBJ databases">
        <title>Complete Sequence for the Genome of the Thioalkalivibrio versutus D301.</title>
        <authorList>
            <person name="Mu T."/>
            <person name="Zhou J."/>
            <person name="Xu X."/>
        </authorList>
    </citation>
    <scope>NUCLEOTIDE SEQUENCE [LARGE SCALE GENOMIC DNA]</scope>
    <source>
        <strain evidence="2 3">D301</strain>
    </source>
</reference>
<dbReference type="Proteomes" id="UP000064201">
    <property type="component" value="Chromosome"/>
</dbReference>
<gene>
    <name evidence="2" type="ORF">TVD_01105</name>
</gene>
<evidence type="ECO:0000259" key="1">
    <source>
        <dbReference type="PROSITE" id="PS50883"/>
    </source>
</evidence>
<dbReference type="STRING" id="106634.TVD_01105"/>
<organism evidence="2 3">
    <name type="scientific">Thioalkalivibrio versutus</name>
    <dbReference type="NCBI Taxonomy" id="106634"/>
    <lineage>
        <taxon>Bacteria</taxon>
        <taxon>Pseudomonadati</taxon>
        <taxon>Pseudomonadota</taxon>
        <taxon>Gammaproteobacteria</taxon>
        <taxon>Chromatiales</taxon>
        <taxon>Ectothiorhodospiraceae</taxon>
        <taxon>Thioalkalivibrio</taxon>
    </lineage>
</organism>
<dbReference type="InterPro" id="IPR050706">
    <property type="entry name" value="Cyclic-di-GMP_PDE-like"/>
</dbReference>
<dbReference type="Gene3D" id="3.20.20.450">
    <property type="entry name" value="EAL domain"/>
    <property type="match status" value="1"/>
</dbReference>
<dbReference type="OrthoDB" id="1673646at2"/>
<dbReference type="EMBL" id="CP011367">
    <property type="protein sequence ID" value="AKJ94050.1"/>
    <property type="molecule type" value="Genomic_DNA"/>
</dbReference>